<evidence type="ECO:0000313" key="2">
    <source>
        <dbReference type="Proteomes" id="UP000748531"/>
    </source>
</evidence>
<evidence type="ECO:0000313" key="1">
    <source>
        <dbReference type="EMBL" id="KAF5402374.1"/>
    </source>
</evidence>
<sequence>MTTSLESRPTINEYGGPCTRGMTRQERQHFLQTNLNKRARANFRYWGYDKPKPTKCNVFLSQDVLRHC</sequence>
<comment type="caution">
    <text evidence="1">The sequence shown here is derived from an EMBL/GenBank/DDBJ whole genome shotgun (WGS) entry which is preliminary data.</text>
</comment>
<proteinExistence type="predicted"/>
<gene>
    <name evidence="1" type="ORF">PHET_04134</name>
</gene>
<keyword evidence="2" id="KW-1185">Reference proteome</keyword>
<dbReference type="AlphaFoldDB" id="A0A8J4TMJ4"/>
<reference evidence="1" key="1">
    <citation type="submission" date="2019-05" db="EMBL/GenBank/DDBJ databases">
        <title>Annotation for the trematode Paragonimus heterotremus.</title>
        <authorList>
            <person name="Choi Y.-J."/>
        </authorList>
    </citation>
    <scope>NUCLEOTIDE SEQUENCE</scope>
    <source>
        <strain evidence="1">LC</strain>
    </source>
</reference>
<accession>A0A8J4TMJ4</accession>
<dbReference type="EMBL" id="LUCH01001854">
    <property type="protein sequence ID" value="KAF5402374.1"/>
    <property type="molecule type" value="Genomic_DNA"/>
</dbReference>
<name>A0A8J4TMJ4_9TREM</name>
<protein>
    <submittedName>
        <fullName evidence="1">Uncharacterized protein</fullName>
    </submittedName>
</protein>
<dbReference type="Proteomes" id="UP000748531">
    <property type="component" value="Unassembled WGS sequence"/>
</dbReference>
<organism evidence="1 2">
    <name type="scientific">Paragonimus heterotremus</name>
    <dbReference type="NCBI Taxonomy" id="100268"/>
    <lineage>
        <taxon>Eukaryota</taxon>
        <taxon>Metazoa</taxon>
        <taxon>Spiralia</taxon>
        <taxon>Lophotrochozoa</taxon>
        <taxon>Platyhelminthes</taxon>
        <taxon>Trematoda</taxon>
        <taxon>Digenea</taxon>
        <taxon>Plagiorchiida</taxon>
        <taxon>Troglotremata</taxon>
        <taxon>Troglotrematidae</taxon>
        <taxon>Paragonimus</taxon>
    </lineage>
</organism>